<dbReference type="InterPro" id="IPR029044">
    <property type="entry name" value="Nucleotide-diphossugar_trans"/>
</dbReference>
<protein>
    <recommendedName>
        <fullName evidence="2">Glycosyltransferase 2-like domain-containing protein</fullName>
    </recommendedName>
</protein>
<proteinExistence type="inferred from homology"/>
<feature type="domain" description="Glycosyltransferase 2-like" evidence="2">
    <location>
        <begin position="170"/>
        <end position="272"/>
    </location>
</feature>
<comment type="caution">
    <text evidence="3">The sequence shown here is derived from an EMBL/GenBank/DDBJ whole genome shotgun (WGS) entry which is preliminary data.</text>
</comment>
<dbReference type="SUPFAM" id="SSF53448">
    <property type="entry name" value="Nucleotide-diphospho-sugar transferases"/>
    <property type="match status" value="1"/>
</dbReference>
<gene>
    <name evidence="3" type="ORF">B2M26_10870</name>
</gene>
<dbReference type="Proteomes" id="UP000190229">
    <property type="component" value="Unassembled WGS sequence"/>
</dbReference>
<dbReference type="PANTHER" id="PTHR43685:SF11">
    <property type="entry name" value="GLYCOSYLTRANSFERASE TAGX-RELATED"/>
    <property type="match status" value="1"/>
</dbReference>
<dbReference type="RefSeq" id="WP_079291147.1">
    <property type="nucleotide sequence ID" value="NZ_MWPS01000027.1"/>
</dbReference>
<organism evidence="3 4">
    <name type="scientific">Ferroacidibacillus organovorans</name>
    <dbReference type="NCBI Taxonomy" id="1765683"/>
    <lineage>
        <taxon>Bacteria</taxon>
        <taxon>Bacillati</taxon>
        <taxon>Bacillota</taxon>
        <taxon>Bacilli</taxon>
        <taxon>Bacillales</taxon>
        <taxon>Alicyclobacillaceae</taxon>
        <taxon>Ferroacidibacillus</taxon>
    </lineage>
</organism>
<dbReference type="AlphaFoldDB" id="A0A1V4ESF2"/>
<reference evidence="3 4" key="1">
    <citation type="submission" date="2017-02" db="EMBL/GenBank/DDBJ databases">
        <title>Draft genome of Acidibacillus ferrooxidans Huett2.</title>
        <authorList>
            <person name="Schopf S."/>
        </authorList>
    </citation>
    <scope>NUCLEOTIDE SEQUENCE [LARGE SCALE GENOMIC DNA]</scope>
    <source>
        <strain evidence="3 4">Huett2</strain>
    </source>
</reference>
<dbReference type="CDD" id="cd00761">
    <property type="entry name" value="Glyco_tranf_GTA_type"/>
    <property type="match status" value="1"/>
</dbReference>
<dbReference type="Gene3D" id="3.90.550.10">
    <property type="entry name" value="Spore Coat Polysaccharide Biosynthesis Protein SpsA, Chain A"/>
    <property type="match status" value="1"/>
</dbReference>
<name>A0A1V4ESF2_9BACL</name>
<dbReference type="PANTHER" id="PTHR43685">
    <property type="entry name" value="GLYCOSYLTRANSFERASE"/>
    <property type="match status" value="1"/>
</dbReference>
<dbReference type="EMBL" id="MWPS01000027">
    <property type="protein sequence ID" value="OPG15568.1"/>
    <property type="molecule type" value="Genomic_DNA"/>
</dbReference>
<sequence>MVDVVLDLDDQRDLCSLVERMSNLLKVVKDPWIFWSTELHFKPSIATVALPNESAECAVLIYGQQKATGVTWMDYFTQKMGIPCIWRTTALRAWFASLRAVPPDLRYLPYQIALELAADHLPTLRVAQISLKPFIARYVFQPTAQTLRYILWNTQSIPECTQRQFSPHVSVVICAFNEAARIGWAIRSVLLQTFHAWELLVIDDGSTDQTEQMVRSYNDERICLIKFMENKGKSHALNCALDHVKGHFFLELDADDWLVPDALATLYKASSDLQPMKLLSAHYHVWQSVTKGQLQYRGIHGQNPVLISPEFARVPIPRFYRTSDLQRIGGWMTTDRFAGRLFEDVYMSDQYVQKGFIQILEKPLYHRVIHRKSVSQVHAKDYRAWWQSIKDGET</sequence>
<evidence type="ECO:0000256" key="1">
    <source>
        <dbReference type="ARBA" id="ARBA00006739"/>
    </source>
</evidence>
<dbReference type="Pfam" id="PF00535">
    <property type="entry name" value="Glycos_transf_2"/>
    <property type="match status" value="1"/>
</dbReference>
<evidence type="ECO:0000313" key="3">
    <source>
        <dbReference type="EMBL" id="OPG15568.1"/>
    </source>
</evidence>
<keyword evidence="4" id="KW-1185">Reference proteome</keyword>
<accession>A0A1V4ESF2</accession>
<comment type="similarity">
    <text evidence="1">Belongs to the glycosyltransferase 2 family.</text>
</comment>
<evidence type="ECO:0000259" key="2">
    <source>
        <dbReference type="Pfam" id="PF00535"/>
    </source>
</evidence>
<dbReference type="InterPro" id="IPR050834">
    <property type="entry name" value="Glycosyltransf_2"/>
</dbReference>
<evidence type="ECO:0000313" key="4">
    <source>
        <dbReference type="Proteomes" id="UP000190229"/>
    </source>
</evidence>
<dbReference type="InterPro" id="IPR001173">
    <property type="entry name" value="Glyco_trans_2-like"/>
</dbReference>